<gene>
    <name evidence="6" type="ORF">FTX54_011965</name>
</gene>
<dbReference type="PROSITE" id="PS51257">
    <property type="entry name" value="PROKAR_LIPOPROTEIN"/>
    <property type="match status" value="1"/>
</dbReference>
<proteinExistence type="inferred from homology"/>
<dbReference type="RefSeq" id="WP_222706841.1">
    <property type="nucleotide sequence ID" value="NZ_CP144914.1"/>
</dbReference>
<dbReference type="GO" id="GO:0015768">
    <property type="term" value="P:maltose transport"/>
    <property type="evidence" value="ECO:0007669"/>
    <property type="project" value="TreeGrafter"/>
</dbReference>
<organism evidence="6 7">
    <name type="scientific">Alkalicoccus halolimnae</name>
    <dbReference type="NCBI Taxonomy" id="1667239"/>
    <lineage>
        <taxon>Bacteria</taxon>
        <taxon>Bacillati</taxon>
        <taxon>Bacillota</taxon>
        <taxon>Bacilli</taxon>
        <taxon>Bacillales</taxon>
        <taxon>Bacillaceae</taxon>
        <taxon>Alkalicoccus</taxon>
    </lineage>
</organism>
<dbReference type="PANTHER" id="PTHR30061">
    <property type="entry name" value="MALTOSE-BINDING PERIPLASMIC PROTEIN"/>
    <property type="match status" value="1"/>
</dbReference>
<dbReference type="Pfam" id="PF13416">
    <property type="entry name" value="SBP_bac_8"/>
    <property type="match status" value="1"/>
</dbReference>
<evidence type="ECO:0000313" key="7">
    <source>
        <dbReference type="Proteomes" id="UP000321816"/>
    </source>
</evidence>
<dbReference type="EMBL" id="CP144914">
    <property type="protein sequence ID" value="WWD79132.1"/>
    <property type="molecule type" value="Genomic_DNA"/>
</dbReference>
<dbReference type="GO" id="GO:0042956">
    <property type="term" value="P:maltodextrin transmembrane transport"/>
    <property type="evidence" value="ECO:0007669"/>
    <property type="project" value="TreeGrafter"/>
</dbReference>
<dbReference type="PRINTS" id="PR00181">
    <property type="entry name" value="MALTOSEBP"/>
</dbReference>
<evidence type="ECO:0000256" key="4">
    <source>
        <dbReference type="ARBA" id="ARBA00022729"/>
    </source>
</evidence>
<comment type="subcellular location">
    <subcellularLocation>
        <location evidence="5">Cell membrane</location>
        <topology evidence="5">Lipid-anchor</topology>
    </subcellularLocation>
</comment>
<keyword evidence="5" id="KW-0472">Membrane</keyword>
<dbReference type="KEGG" id="ahal:FTX54_011965"/>
<dbReference type="InterPro" id="IPR006060">
    <property type="entry name" value="Maltose/Cyclodextrin-bd"/>
</dbReference>
<evidence type="ECO:0000313" key="6">
    <source>
        <dbReference type="EMBL" id="WWD79132.1"/>
    </source>
</evidence>
<keyword evidence="5" id="KW-1003">Cell membrane</keyword>
<keyword evidence="2 5" id="KW-0813">Transport</keyword>
<comment type="similarity">
    <text evidence="1 5">Belongs to the bacterial solute-binding protein 1 family.</text>
</comment>
<feature type="chain" id="PRO_5042313881" description="Maltodextrin-binding protein" evidence="5">
    <location>
        <begin position="23"/>
        <end position="434"/>
    </location>
</feature>
<keyword evidence="4 5" id="KW-0732">Signal</keyword>
<name>A0AAJ8LT34_9BACI</name>
<evidence type="ECO:0000256" key="3">
    <source>
        <dbReference type="ARBA" id="ARBA00022597"/>
    </source>
</evidence>
<keyword evidence="5" id="KW-0449">Lipoprotein</keyword>
<feature type="signal peptide" evidence="5">
    <location>
        <begin position="1"/>
        <end position="22"/>
    </location>
</feature>
<keyword evidence="3 5" id="KW-0762">Sugar transport</keyword>
<evidence type="ECO:0000256" key="1">
    <source>
        <dbReference type="ARBA" id="ARBA00008520"/>
    </source>
</evidence>
<dbReference type="SUPFAM" id="SSF53850">
    <property type="entry name" value="Periplasmic binding protein-like II"/>
    <property type="match status" value="1"/>
</dbReference>
<dbReference type="Proteomes" id="UP000321816">
    <property type="component" value="Chromosome"/>
</dbReference>
<dbReference type="InterPro" id="IPR006059">
    <property type="entry name" value="SBP"/>
</dbReference>
<dbReference type="GO" id="GO:0015144">
    <property type="term" value="F:carbohydrate transmembrane transporter activity"/>
    <property type="evidence" value="ECO:0007669"/>
    <property type="project" value="InterPro"/>
</dbReference>
<evidence type="ECO:0000256" key="5">
    <source>
        <dbReference type="RuleBase" id="RU365005"/>
    </source>
</evidence>
<sequence>MKKSRSLWVTLGMIPVLSLALAACGGNEADSDNGGDGNGEASGETNMEDFEVEAEEGAELTLWSDGDEQLEWAEEMAASFEEEHGITVEVEEVSQEDAPERLATDGPSGQAADVFASTHDRIGRAISAGLVLENFWPEEYEENFLEASIEATSFDGMLYGYPTGIETYALFYNEELVDEEPGSMDEMIDMAADLTDGDQYGFMMEPANFYFNYAFIGGYGGYVFGDDNTNVDDIGLNNEGAVEGVELLTTMRDEVLSGLTAEDITADIKTALFEEGSLGFDIDGPWAVRGYEDAGVDFNVMPLPELSNGEVPTSFSGTRGFYVNSYSEFPDAASLLAQHMSSEESLLAAFETTGQLPPHVDIAESDEIQSDEIASAFLEQAQSAVPMPNVPEMPLVWEPMESAVIDVWNNDTDIQEALDQAVSTIETAIEEQQQ</sequence>
<dbReference type="GO" id="GO:0055052">
    <property type="term" value="C:ATP-binding cassette (ABC) transporter complex, substrate-binding subunit-containing"/>
    <property type="evidence" value="ECO:0007669"/>
    <property type="project" value="TreeGrafter"/>
</dbReference>
<evidence type="ECO:0000256" key="2">
    <source>
        <dbReference type="ARBA" id="ARBA00022448"/>
    </source>
</evidence>
<reference evidence="6 7" key="1">
    <citation type="submission" date="2024-01" db="EMBL/GenBank/DDBJ databases">
        <title>Complete Genome Sequence of Alkalicoccus halolimnae BZ-SZ-XJ29T, a Moderately Halophilic Bacterium Isolated from a Salt Lake.</title>
        <authorList>
            <person name="Zhao B."/>
        </authorList>
    </citation>
    <scope>NUCLEOTIDE SEQUENCE [LARGE SCALE GENOMIC DNA]</scope>
    <source>
        <strain evidence="6 7">BZ-SZ-XJ29</strain>
    </source>
</reference>
<dbReference type="Gene3D" id="3.40.190.10">
    <property type="entry name" value="Periplasmic binding protein-like II"/>
    <property type="match status" value="2"/>
</dbReference>
<keyword evidence="7" id="KW-1185">Reference proteome</keyword>
<dbReference type="PANTHER" id="PTHR30061:SF50">
    <property type="entry name" value="MALTOSE_MALTODEXTRIN-BINDING PERIPLASMIC PROTEIN"/>
    <property type="match status" value="1"/>
</dbReference>
<dbReference type="CDD" id="cd13586">
    <property type="entry name" value="PBP2_Maltose_binding_like"/>
    <property type="match status" value="1"/>
</dbReference>
<protein>
    <recommendedName>
        <fullName evidence="5">Maltodextrin-binding protein</fullName>
    </recommendedName>
</protein>
<dbReference type="AlphaFoldDB" id="A0AAJ8LT34"/>
<accession>A0AAJ8LT34</accession>
<dbReference type="GO" id="GO:1901982">
    <property type="term" value="F:maltose binding"/>
    <property type="evidence" value="ECO:0007669"/>
    <property type="project" value="TreeGrafter"/>
</dbReference>